<dbReference type="Proteomes" id="UP000001996">
    <property type="component" value="Unassembled WGS sequence"/>
</dbReference>
<comment type="similarity">
    <text evidence="2">Belongs to the MnmA/TRMU family.</text>
</comment>
<dbReference type="SUPFAM" id="SSF52402">
    <property type="entry name" value="Adenine nucleotide alpha hydrolases-like"/>
    <property type="match status" value="1"/>
</dbReference>
<dbReference type="GO" id="GO:1990799">
    <property type="term" value="P:mitochondrial tRNA wobble position uridine thiolation"/>
    <property type="evidence" value="ECO:0007669"/>
    <property type="project" value="EnsemblFungi"/>
</dbReference>
<dbReference type="Gene3D" id="2.40.30.10">
    <property type="entry name" value="Translation factors"/>
    <property type="match status" value="1"/>
</dbReference>
<evidence type="ECO:0000259" key="14">
    <source>
        <dbReference type="Pfam" id="PF20259"/>
    </source>
</evidence>
<accession>A5E201</accession>
<dbReference type="OrthoDB" id="3685at2759"/>
<dbReference type="PANTHER" id="PTHR11933">
    <property type="entry name" value="TRNA 5-METHYLAMINOMETHYL-2-THIOURIDYLATE -METHYLTRANSFERASE"/>
    <property type="match status" value="1"/>
</dbReference>
<dbReference type="VEuPathDB" id="FungiDB:LELG_03638"/>
<evidence type="ECO:0000256" key="4">
    <source>
        <dbReference type="ARBA" id="ARBA00022555"/>
    </source>
</evidence>
<dbReference type="OMA" id="LFMRNWN"/>
<evidence type="ECO:0000259" key="13">
    <source>
        <dbReference type="Pfam" id="PF20258"/>
    </source>
</evidence>
<dbReference type="AlphaFoldDB" id="A5E201"/>
<feature type="domain" description="tRNA-specific 2-thiouridylase MnmA-like central" evidence="14">
    <location>
        <begin position="324"/>
        <end position="392"/>
    </location>
</feature>
<dbReference type="InterPro" id="IPR014729">
    <property type="entry name" value="Rossmann-like_a/b/a_fold"/>
</dbReference>
<keyword evidence="8" id="KW-0067">ATP-binding</keyword>
<evidence type="ECO:0000256" key="11">
    <source>
        <dbReference type="ARBA" id="ARBA00049564"/>
    </source>
</evidence>
<dbReference type="CDD" id="cd01998">
    <property type="entry name" value="MnmA_TRMU-like"/>
    <property type="match status" value="1"/>
</dbReference>
<dbReference type="GO" id="GO:0005524">
    <property type="term" value="F:ATP binding"/>
    <property type="evidence" value="ECO:0007669"/>
    <property type="project" value="UniProtKB-KW"/>
</dbReference>
<gene>
    <name evidence="15" type="ORF">LELG_03638</name>
</gene>
<evidence type="ECO:0000256" key="3">
    <source>
        <dbReference type="ARBA" id="ARBA00011953"/>
    </source>
</evidence>
<evidence type="ECO:0000313" key="15">
    <source>
        <dbReference type="EMBL" id="EDK45459.1"/>
    </source>
</evidence>
<organism evidence="15 16">
    <name type="scientific">Lodderomyces elongisporus (strain ATCC 11503 / CBS 2605 / JCM 1781 / NBRC 1676 / NRRL YB-4239)</name>
    <name type="common">Yeast</name>
    <name type="synonym">Saccharomyces elongisporus</name>
    <dbReference type="NCBI Taxonomy" id="379508"/>
    <lineage>
        <taxon>Eukaryota</taxon>
        <taxon>Fungi</taxon>
        <taxon>Dikarya</taxon>
        <taxon>Ascomycota</taxon>
        <taxon>Saccharomycotina</taxon>
        <taxon>Pichiomycetes</taxon>
        <taxon>Debaryomycetaceae</taxon>
        <taxon>Candida/Lodderomyces clade</taxon>
        <taxon>Lodderomyces</taxon>
    </lineage>
</organism>
<sequence>MMYSYNLLLRGTKLAKNFIFTTTTLRYTHNTPKQQTFTAYYPKKIHPPQLQPDALPKSNTSNQDSKRLEPTNDLFPEENYIQPTPGPDDRIIIAMSSGVDSSLCAALYASKYKNVHGIYMANWRQSSQCTERDWRDVQTVCKQLDISCERINLELEYWQNVFQPMIDGYAKGLTPNPDVGCNRYVKFGRLCEIMEERYGNEKGKWWLVTGHYARVMKKIVKEPSLAHENVDTSIVKQTPTPTNDTDFKANEEYHLLRGLSTRKDQSYYLSTISPLILPHLLLPLGHQLKSQTRQLAQNYKLHTSQKPDLQGLCFVEPSNHSNFRDFLAEYIEPNPGNIVTTDGKVWGKHKGLWHATIGQKSSVLMPQGDPQYKGVWFVAEKNVAKNEIVIVRGHDNPLLFSQVVTLDTCEWVYEWEKVQQLKEESAVSFQFSSLSKAILVKRITVLGNKQFGKQLKIELIEPVRAVAPGQQGVLYRGNQVLGSGMIVKTERSNNENNKEDCVNSESKTE</sequence>
<keyword evidence="7" id="KW-0547">Nucleotide-binding</keyword>
<keyword evidence="4" id="KW-0820">tRNA-binding</keyword>
<dbReference type="Pfam" id="PF20258">
    <property type="entry name" value="tRNA_Me_trans_C"/>
    <property type="match status" value="1"/>
</dbReference>
<feature type="region of interest" description="Disordered" evidence="12">
    <location>
        <begin position="46"/>
        <end position="86"/>
    </location>
</feature>
<dbReference type="Gene3D" id="2.30.30.280">
    <property type="entry name" value="Adenine nucleotide alpha hydrolases-like domains"/>
    <property type="match status" value="1"/>
</dbReference>
<keyword evidence="16" id="KW-1185">Reference proteome</keyword>
<dbReference type="FunFam" id="2.30.30.280:FF:000001">
    <property type="entry name" value="tRNA-specific 2-thiouridylase MnmA"/>
    <property type="match status" value="1"/>
</dbReference>
<evidence type="ECO:0000256" key="1">
    <source>
        <dbReference type="ARBA" id="ARBA00003986"/>
    </source>
</evidence>
<dbReference type="FunCoup" id="A5E201">
    <property type="interactions" value="362"/>
</dbReference>
<evidence type="ECO:0000256" key="5">
    <source>
        <dbReference type="ARBA" id="ARBA00022679"/>
    </source>
</evidence>
<evidence type="ECO:0000256" key="9">
    <source>
        <dbReference type="ARBA" id="ARBA00022884"/>
    </source>
</evidence>
<dbReference type="GO" id="GO:0000049">
    <property type="term" value="F:tRNA binding"/>
    <property type="evidence" value="ECO:0007669"/>
    <property type="project" value="UniProtKB-KW"/>
</dbReference>
<dbReference type="STRING" id="379508.A5E201"/>
<evidence type="ECO:0000256" key="2">
    <source>
        <dbReference type="ARBA" id="ARBA00006191"/>
    </source>
</evidence>
<evidence type="ECO:0000256" key="7">
    <source>
        <dbReference type="ARBA" id="ARBA00022741"/>
    </source>
</evidence>
<comment type="catalytic activity">
    <reaction evidence="11">
        <text>5-taurinomethyluridine(34) in tRNA + S-sulfanyl-L-cysteinyl-[protein] + AH2 + ATP = 5-taurinomethyl-2-thiouridine(34) in tRNA + L-cysteinyl-[protein] + A + AMP + diphosphate + H(+)</text>
        <dbReference type="Rhea" id="RHEA:47040"/>
        <dbReference type="Rhea" id="RHEA-COMP:10131"/>
        <dbReference type="Rhea" id="RHEA-COMP:11726"/>
        <dbReference type="Rhea" id="RHEA-COMP:11732"/>
        <dbReference type="Rhea" id="RHEA-COMP:11733"/>
        <dbReference type="ChEBI" id="CHEBI:13193"/>
        <dbReference type="ChEBI" id="CHEBI:15378"/>
        <dbReference type="ChEBI" id="CHEBI:17499"/>
        <dbReference type="ChEBI" id="CHEBI:29950"/>
        <dbReference type="ChEBI" id="CHEBI:30616"/>
        <dbReference type="ChEBI" id="CHEBI:33019"/>
        <dbReference type="ChEBI" id="CHEBI:61963"/>
        <dbReference type="ChEBI" id="CHEBI:87171"/>
        <dbReference type="ChEBI" id="CHEBI:87172"/>
        <dbReference type="ChEBI" id="CHEBI:456215"/>
        <dbReference type="EC" id="2.8.1.14"/>
    </reaction>
</comment>
<dbReference type="HOGENOM" id="CLU_035188_1_2_1"/>
<dbReference type="GO" id="GO:0103016">
    <property type="term" value="F:tRNA-uridine 2-sulfurtransferase activity"/>
    <property type="evidence" value="ECO:0007669"/>
    <property type="project" value="EnsemblFungi"/>
</dbReference>
<dbReference type="GO" id="GO:0005739">
    <property type="term" value="C:mitochondrion"/>
    <property type="evidence" value="ECO:0007669"/>
    <property type="project" value="EnsemblFungi"/>
</dbReference>
<dbReference type="EC" id="2.8.1.14" evidence="3"/>
<dbReference type="EMBL" id="CH981527">
    <property type="protein sequence ID" value="EDK45459.1"/>
    <property type="molecule type" value="Genomic_DNA"/>
</dbReference>
<evidence type="ECO:0000256" key="10">
    <source>
        <dbReference type="ARBA" id="ARBA00023157"/>
    </source>
</evidence>
<evidence type="ECO:0000256" key="12">
    <source>
        <dbReference type="SAM" id="MobiDB-lite"/>
    </source>
</evidence>
<evidence type="ECO:0000256" key="6">
    <source>
        <dbReference type="ARBA" id="ARBA00022694"/>
    </source>
</evidence>
<dbReference type="Pfam" id="PF03054">
    <property type="entry name" value="tRNA_Me_trans"/>
    <property type="match status" value="1"/>
</dbReference>
<dbReference type="PANTHER" id="PTHR11933:SF5">
    <property type="entry name" value="MITOCHONDRIAL TRNA-SPECIFIC 2-THIOURIDYLASE 1"/>
    <property type="match status" value="1"/>
</dbReference>
<dbReference type="eggNOG" id="KOG2805">
    <property type="taxonomic scope" value="Eukaryota"/>
</dbReference>
<reference evidence="15 16" key="1">
    <citation type="journal article" date="2009" name="Nature">
        <title>Evolution of pathogenicity and sexual reproduction in eight Candida genomes.</title>
        <authorList>
            <person name="Butler G."/>
            <person name="Rasmussen M.D."/>
            <person name="Lin M.F."/>
            <person name="Santos M.A."/>
            <person name="Sakthikumar S."/>
            <person name="Munro C.A."/>
            <person name="Rheinbay E."/>
            <person name="Grabherr M."/>
            <person name="Forche A."/>
            <person name="Reedy J.L."/>
            <person name="Agrafioti I."/>
            <person name="Arnaud M.B."/>
            <person name="Bates S."/>
            <person name="Brown A.J."/>
            <person name="Brunke S."/>
            <person name="Costanzo M.C."/>
            <person name="Fitzpatrick D.A."/>
            <person name="de Groot P.W."/>
            <person name="Harris D."/>
            <person name="Hoyer L.L."/>
            <person name="Hube B."/>
            <person name="Klis F.M."/>
            <person name="Kodira C."/>
            <person name="Lennard N."/>
            <person name="Logue M.E."/>
            <person name="Martin R."/>
            <person name="Neiman A.M."/>
            <person name="Nikolaou E."/>
            <person name="Quail M.A."/>
            <person name="Quinn J."/>
            <person name="Santos M.C."/>
            <person name="Schmitzberger F.F."/>
            <person name="Sherlock G."/>
            <person name="Shah P."/>
            <person name="Silverstein K.A."/>
            <person name="Skrzypek M.S."/>
            <person name="Soll D."/>
            <person name="Staggs R."/>
            <person name="Stansfield I."/>
            <person name="Stumpf M.P."/>
            <person name="Sudbery P.E."/>
            <person name="Srikantha T."/>
            <person name="Zeng Q."/>
            <person name="Berman J."/>
            <person name="Berriman M."/>
            <person name="Heitman J."/>
            <person name="Gow N.A."/>
            <person name="Lorenz M.C."/>
            <person name="Birren B.W."/>
            <person name="Kellis M."/>
            <person name="Cuomo C.A."/>
        </authorList>
    </citation>
    <scope>NUCLEOTIDE SEQUENCE [LARGE SCALE GENOMIC DNA]</scope>
    <source>
        <strain evidence="16">ATCC 11503 / BCRC 21390 / CBS 2605 / JCM 1781 / NBRC 1676 / NRRL YB-4239</strain>
    </source>
</reference>
<evidence type="ECO:0000313" key="16">
    <source>
        <dbReference type="Proteomes" id="UP000001996"/>
    </source>
</evidence>
<dbReference type="Pfam" id="PF20259">
    <property type="entry name" value="tRNA_Me_trans_M"/>
    <property type="match status" value="1"/>
</dbReference>
<keyword evidence="9" id="KW-0694">RNA-binding</keyword>
<comment type="function">
    <text evidence="1">Catalyzes the 2-thiolation of uridine at the wobble position (U34) of mitochondrial tRNA(Lys), tRNA(Glu) and tRNA(Gln). Required for the formation of 5-taurinomethyl-2-thiouridine (tm5s2U) of mitochondrial tRNA(Lys), tRNA(Glu), and tRNA(Gln) at the wobble position. ATP is required to activate the C2 atom of the wobble base.</text>
</comment>
<dbReference type="InterPro" id="IPR046885">
    <property type="entry name" value="MnmA-like_C"/>
</dbReference>
<dbReference type="Gene3D" id="3.40.50.620">
    <property type="entry name" value="HUPs"/>
    <property type="match status" value="1"/>
</dbReference>
<evidence type="ECO:0000256" key="8">
    <source>
        <dbReference type="ARBA" id="ARBA00022840"/>
    </source>
</evidence>
<protein>
    <recommendedName>
        <fullName evidence="3">tRNA-5-taurinomethyluridine 2-sulfurtransferase</fullName>
        <ecNumber evidence="3">2.8.1.14</ecNumber>
    </recommendedName>
</protein>
<keyword evidence="10" id="KW-1015">Disulfide bond</keyword>
<dbReference type="InParanoid" id="A5E201"/>
<keyword evidence="6" id="KW-0819">tRNA processing</keyword>
<proteinExistence type="inferred from homology"/>
<name>A5E201_LODEL</name>
<keyword evidence="5" id="KW-0808">Transferase</keyword>
<dbReference type="InterPro" id="IPR046884">
    <property type="entry name" value="MnmA-like_central"/>
</dbReference>
<feature type="domain" description="tRNA-specific 2-thiouridylase MnmA-like C-terminal" evidence="13">
    <location>
        <begin position="406"/>
        <end position="486"/>
    </location>
</feature>
<dbReference type="InterPro" id="IPR023382">
    <property type="entry name" value="MnmA-like_central_sf"/>
</dbReference>
<dbReference type="InterPro" id="IPR004506">
    <property type="entry name" value="MnmA-like"/>
</dbReference>